<dbReference type="AlphaFoldDB" id="A0A8S1XL09"/>
<dbReference type="OMA" id="SYLEWWG"/>
<name>A0A8S1XL09_PAROT</name>
<reference evidence="2" key="1">
    <citation type="submission" date="2021-01" db="EMBL/GenBank/DDBJ databases">
        <authorList>
            <consortium name="Genoscope - CEA"/>
            <person name="William W."/>
        </authorList>
    </citation>
    <scope>NUCLEOTIDE SEQUENCE</scope>
</reference>
<dbReference type="Proteomes" id="UP000683925">
    <property type="component" value="Unassembled WGS sequence"/>
</dbReference>
<feature type="compositionally biased region" description="Basic and acidic residues" evidence="1">
    <location>
        <begin position="137"/>
        <end position="151"/>
    </location>
</feature>
<keyword evidence="3" id="KW-1185">Reference proteome</keyword>
<dbReference type="EMBL" id="CAJJDP010000125">
    <property type="protein sequence ID" value="CAD8201866.1"/>
    <property type="molecule type" value="Genomic_DNA"/>
</dbReference>
<accession>A0A8S1XL09</accession>
<protein>
    <submittedName>
        <fullName evidence="2">Uncharacterized protein</fullName>
    </submittedName>
</protein>
<comment type="caution">
    <text evidence="2">The sequence shown here is derived from an EMBL/GenBank/DDBJ whole genome shotgun (WGS) entry which is preliminary data.</text>
</comment>
<evidence type="ECO:0000313" key="2">
    <source>
        <dbReference type="EMBL" id="CAD8201866.1"/>
    </source>
</evidence>
<sequence>MINLEKKVAQKFDKDNASFLILLKSQLEQILKARKQSLALDASDMIIKEWMRQQSYLEWWGLNILDHNLHFLISYKKVLHAILKFIQLLIHQNRKRRTMICCRDFSRQIQPKFHSNNLPICFEQEAQEDIERIQVEREHEQHENNNEDKPEPNQMSEQENKQINFNIKISDLTLKLSKDDYF</sequence>
<evidence type="ECO:0000256" key="1">
    <source>
        <dbReference type="SAM" id="MobiDB-lite"/>
    </source>
</evidence>
<evidence type="ECO:0000313" key="3">
    <source>
        <dbReference type="Proteomes" id="UP000683925"/>
    </source>
</evidence>
<proteinExistence type="predicted"/>
<organism evidence="2 3">
    <name type="scientific">Paramecium octaurelia</name>
    <dbReference type="NCBI Taxonomy" id="43137"/>
    <lineage>
        <taxon>Eukaryota</taxon>
        <taxon>Sar</taxon>
        <taxon>Alveolata</taxon>
        <taxon>Ciliophora</taxon>
        <taxon>Intramacronucleata</taxon>
        <taxon>Oligohymenophorea</taxon>
        <taxon>Peniculida</taxon>
        <taxon>Parameciidae</taxon>
        <taxon>Paramecium</taxon>
    </lineage>
</organism>
<feature type="region of interest" description="Disordered" evidence="1">
    <location>
        <begin position="137"/>
        <end position="160"/>
    </location>
</feature>
<gene>
    <name evidence="2" type="ORF">POCTA_138.1.T1250183</name>
</gene>